<dbReference type="PANTHER" id="PTHR30093:SF47">
    <property type="entry name" value="TYPE IV PILUS NON-CORE MINOR PILIN PILE"/>
    <property type="match status" value="1"/>
</dbReference>
<dbReference type="InterPro" id="IPR031982">
    <property type="entry name" value="PilE-like"/>
</dbReference>
<dbReference type="NCBIfam" id="TIGR02532">
    <property type="entry name" value="IV_pilin_GFxxxE"/>
    <property type="match status" value="1"/>
</dbReference>
<dbReference type="InterPro" id="IPR012902">
    <property type="entry name" value="N_methyl_site"/>
</dbReference>
<dbReference type="Pfam" id="PF16732">
    <property type="entry name" value="ComP_DUS"/>
    <property type="match status" value="1"/>
</dbReference>
<name>A0A839V973_9GAMM</name>
<evidence type="ECO:0000256" key="1">
    <source>
        <dbReference type="SAM" id="Phobius"/>
    </source>
</evidence>
<sequence length="134" mass="14429">MTPTRTRHLATHGCRHSGFTLIELLIAVAIIGILAAIAYPSYQNYVQNARVSDGQAKLMELAGELERCYTADYTYNGCISLPVDSDEGYYEITGSPSASSYTLTATHDGNQVKAVCKTLTIDEAGATTPESGCW</sequence>
<keyword evidence="3" id="KW-1185">Reference proteome</keyword>
<dbReference type="GO" id="GO:0043683">
    <property type="term" value="P:type IV pilus assembly"/>
    <property type="evidence" value="ECO:0007669"/>
    <property type="project" value="InterPro"/>
</dbReference>
<evidence type="ECO:0000313" key="3">
    <source>
        <dbReference type="Proteomes" id="UP000547614"/>
    </source>
</evidence>
<evidence type="ECO:0000313" key="2">
    <source>
        <dbReference type="EMBL" id="MBB3191671.1"/>
    </source>
</evidence>
<dbReference type="PROSITE" id="PS00409">
    <property type="entry name" value="PROKAR_NTER_METHYL"/>
    <property type="match status" value="1"/>
</dbReference>
<dbReference type="EMBL" id="JACHXP010000016">
    <property type="protein sequence ID" value="MBB3191671.1"/>
    <property type="molecule type" value="Genomic_DNA"/>
</dbReference>
<dbReference type="Proteomes" id="UP000547614">
    <property type="component" value="Unassembled WGS sequence"/>
</dbReference>
<dbReference type="SUPFAM" id="SSF54523">
    <property type="entry name" value="Pili subunits"/>
    <property type="match status" value="1"/>
</dbReference>
<dbReference type="AlphaFoldDB" id="A0A839V973"/>
<dbReference type="PANTHER" id="PTHR30093">
    <property type="entry name" value="GENERAL SECRETION PATHWAY PROTEIN G"/>
    <property type="match status" value="1"/>
</dbReference>
<keyword evidence="1" id="KW-0472">Membrane</keyword>
<dbReference type="Pfam" id="PF07963">
    <property type="entry name" value="N_methyl"/>
    <property type="match status" value="1"/>
</dbReference>
<organism evidence="2 3">
    <name type="scientific">Halomonas cerina</name>
    <dbReference type="NCBI Taxonomy" id="447424"/>
    <lineage>
        <taxon>Bacteria</taxon>
        <taxon>Pseudomonadati</taxon>
        <taxon>Pseudomonadota</taxon>
        <taxon>Gammaproteobacteria</taxon>
        <taxon>Oceanospirillales</taxon>
        <taxon>Halomonadaceae</taxon>
        <taxon>Halomonas</taxon>
    </lineage>
</organism>
<proteinExistence type="predicted"/>
<accession>A0A839V973</accession>
<keyword evidence="1" id="KW-0812">Transmembrane</keyword>
<keyword evidence="1" id="KW-1133">Transmembrane helix</keyword>
<dbReference type="InterPro" id="IPR045584">
    <property type="entry name" value="Pilin-like"/>
</dbReference>
<dbReference type="Gene3D" id="3.30.700.10">
    <property type="entry name" value="Glycoprotein, Type 4 Pilin"/>
    <property type="match status" value="1"/>
</dbReference>
<gene>
    <name evidence="2" type="ORF">FHR94_002936</name>
</gene>
<feature type="transmembrane region" description="Helical" evidence="1">
    <location>
        <begin position="21"/>
        <end position="42"/>
    </location>
</feature>
<comment type="caution">
    <text evidence="2">The sequence shown here is derived from an EMBL/GenBank/DDBJ whole genome shotgun (WGS) entry which is preliminary data.</text>
</comment>
<reference evidence="2 3" key="1">
    <citation type="submission" date="2020-08" db="EMBL/GenBank/DDBJ databases">
        <title>Genomic Encyclopedia of Type Strains, Phase III (KMG-III): the genomes of soil and plant-associated and newly described type strains.</title>
        <authorList>
            <person name="Whitman W."/>
        </authorList>
    </citation>
    <scope>NUCLEOTIDE SEQUENCE [LARGE SCALE GENOMIC DNA]</scope>
    <source>
        <strain evidence="2 3">CECT 7282</strain>
    </source>
</reference>
<dbReference type="RefSeq" id="WP_425485387.1">
    <property type="nucleotide sequence ID" value="NZ_JACHXP010000016.1"/>
</dbReference>
<protein>
    <submittedName>
        <fullName evidence="2">Type IV pilus assembly protein PilE</fullName>
    </submittedName>
</protein>